<accession>A0A1X7D605</accession>
<gene>
    <name evidence="2" type="ORF">SAMN06295933_1700</name>
</gene>
<evidence type="ECO:0000259" key="1">
    <source>
        <dbReference type="Pfam" id="PF09937"/>
    </source>
</evidence>
<dbReference type="EMBL" id="FWZU01000002">
    <property type="protein sequence ID" value="SMF09467.1"/>
    <property type="molecule type" value="Genomic_DNA"/>
</dbReference>
<dbReference type="Proteomes" id="UP000192906">
    <property type="component" value="Unassembled WGS sequence"/>
</dbReference>
<dbReference type="SUPFAM" id="SSF141571">
    <property type="entry name" value="Pentapeptide repeat-like"/>
    <property type="match status" value="3"/>
</dbReference>
<dbReference type="Pfam" id="PF09937">
    <property type="entry name" value="DUF2169"/>
    <property type="match status" value="1"/>
</dbReference>
<feature type="domain" description="DUF2169" evidence="1">
    <location>
        <begin position="21"/>
        <end position="314"/>
    </location>
</feature>
<name>A0A1X7D605_9BACT</name>
<sequence length="1278" mass="140489">MKIFKEKQHSFFPRPICIKDKNYLSVGVMSFFDLNDPDNLLTEQELWKTVPGELGPKPILDQGVPKPRGEFLVTGSCHAPRGTSRPASQVRVRVGEIEKTLNVFGDRYWKNGVITKAEPFVEMPIVWPTAFGGEGFAKNPLGKGIHKLPMPDGSMAVPLPNIELPDQQIGSPGQSPDPAGFGPLDLMWPQRFDKNGTYDEKWKNERWPYFPDDMNYEFFNMACEDQFLEGYFKGGESVTIENMNSDVQVIESSLPKLRMRCFVTLNTKFKPHTFPVGALPSHQVSETDEFREVSTRLETVWFFPSIMRGLLIYRGTTEVMDEDGADVLRVLIRHEDQAVAPKTIEQYRDLQIKLLDRGVDIDMSRAEETMKKAQTSMLKVKNIPKFADDIRQKALGNRPSMPAPSPEEMLAKSQTMIAEHTTTLDKLEAMATKMHAERGHLVPINLAVFDKFRGQLTTIGQKIEATAGKLSAAKAKLETARKAAIKDVSGGLKKIKPEHLKKAGIDPDNVISPNFPFDKKVNPWHDRGFPFVVQCRKDLDDDRDTLKKLTDLGFNRKTIRRAWLGVNNSESPEVPKDWGLDGEDQFIVPAGIIVPRFDGPVLSRIQSHLSSFESDKNFLVPGSDEAALFLPSSTLIDLPSMPKAEGAPVIGVADELQALFMEQEVGDCCSVIALGSSKDKPGKEGAEALKSAQVFLIVQPEKWSEVSEYKENWEEWAKVYKTAEPLELEHGKTVFESRKSGSDIRQWVLDHLPASYAGEHTVDMGMPAKGKPPGEGFLKGFKPVFPDVKALAKGINAEVKKAMEAKFAPIKAQQDAALAQMKEVAAKYTKYGVDPAKITMGGPAGPKSSLTEIGQQVADKIRAKAADLKSKGALTPEAATKMETSAAKAKSMGIEADAKKASMLGKLKAKKIELEEGLKKLEAKELPGVAKEKFEKQGLDPDAIKPLTREEVQRMHDQGKSIAGAILSNVDLSGLDLTGADLTGCQLKRTNFKGTCLDNAKLVQTMGSEADFTKASLKGADFDRAMLSKSIFKESDLTGALAKQALFKGSNFAGATLDGADFHMAILEKTDFTKASLNGTSLNMCMVSGKADNADFRNADIKKCIFKESSLDGADFGKASIHESLFNGAKGKKVKFIGANLDKLRTGRNAEFPDADFTGATLRNAGLRETDFTGSDFRGADLESAMIDSSRLVRANFNGATARGARFTKSNLEGATMRAFDMMKGGMRKARLVDTDLRGSNLYAVDFYKSVVGNTRFEGANLKCSQLHGKLDLLDDES</sequence>
<dbReference type="STRING" id="1519643.SAMN06295933_1700"/>
<protein>
    <submittedName>
        <fullName evidence="2">Pentapeptide repeat-containing protein</fullName>
    </submittedName>
</protein>
<dbReference type="InterPro" id="IPR051082">
    <property type="entry name" value="Pentapeptide-BTB/POZ_domain"/>
</dbReference>
<dbReference type="Pfam" id="PF00805">
    <property type="entry name" value="Pentapeptide"/>
    <property type="match status" value="6"/>
</dbReference>
<keyword evidence="3" id="KW-1185">Reference proteome</keyword>
<dbReference type="InterPro" id="IPR001646">
    <property type="entry name" value="5peptide_repeat"/>
</dbReference>
<evidence type="ECO:0000313" key="2">
    <source>
        <dbReference type="EMBL" id="SMF09467.1"/>
    </source>
</evidence>
<dbReference type="PANTHER" id="PTHR14136:SF17">
    <property type="entry name" value="BTB_POZ DOMAIN-CONTAINING PROTEIN KCTD9"/>
    <property type="match status" value="1"/>
</dbReference>
<dbReference type="PANTHER" id="PTHR14136">
    <property type="entry name" value="BTB_POZ DOMAIN-CONTAINING PROTEIN KCTD9"/>
    <property type="match status" value="1"/>
</dbReference>
<reference evidence="3" key="1">
    <citation type="submission" date="2017-04" db="EMBL/GenBank/DDBJ databases">
        <authorList>
            <person name="Varghese N."/>
            <person name="Submissions S."/>
        </authorList>
    </citation>
    <scope>NUCLEOTIDE SEQUENCE [LARGE SCALE GENOMIC DNA]</scope>
    <source>
        <strain evidence="3">K3S</strain>
    </source>
</reference>
<proteinExistence type="predicted"/>
<evidence type="ECO:0000313" key="3">
    <source>
        <dbReference type="Proteomes" id="UP000192906"/>
    </source>
</evidence>
<dbReference type="Gene3D" id="2.160.20.80">
    <property type="entry name" value="E3 ubiquitin-protein ligase SopA"/>
    <property type="match status" value="3"/>
</dbReference>
<dbReference type="OrthoDB" id="233093at2"/>
<dbReference type="AlphaFoldDB" id="A0A1X7D605"/>
<dbReference type="InterPro" id="IPR018683">
    <property type="entry name" value="DUF2169"/>
</dbReference>
<organism evidence="2 3">
    <name type="scientific">Desulfovibrio gilichinskyi</name>
    <dbReference type="NCBI Taxonomy" id="1519643"/>
    <lineage>
        <taxon>Bacteria</taxon>
        <taxon>Pseudomonadati</taxon>
        <taxon>Thermodesulfobacteriota</taxon>
        <taxon>Desulfovibrionia</taxon>
        <taxon>Desulfovibrionales</taxon>
        <taxon>Desulfovibrionaceae</taxon>
        <taxon>Desulfovibrio</taxon>
    </lineage>
</organism>
<dbReference type="RefSeq" id="WP_085101121.1">
    <property type="nucleotide sequence ID" value="NZ_FWZU01000002.1"/>
</dbReference>